<proteinExistence type="predicted"/>
<comment type="caution">
    <text evidence="1">The sequence shown here is derived from an EMBL/GenBank/DDBJ whole genome shotgun (WGS) entry which is preliminary data.</text>
</comment>
<dbReference type="Proteomes" id="UP000307217">
    <property type="component" value="Unassembled WGS sequence"/>
</dbReference>
<gene>
    <name evidence="1" type="ORF">CWC19_06785</name>
</gene>
<dbReference type="EMBL" id="PNBX01000025">
    <property type="protein sequence ID" value="TMO69028.1"/>
    <property type="molecule type" value="Genomic_DNA"/>
</dbReference>
<evidence type="ECO:0000313" key="1">
    <source>
        <dbReference type="EMBL" id="TMO69028.1"/>
    </source>
</evidence>
<dbReference type="RefSeq" id="WP_138591171.1">
    <property type="nucleotide sequence ID" value="NZ_PNBX01000025.1"/>
</dbReference>
<organism evidence="1 2">
    <name type="scientific">Pseudoalteromonas aurantia</name>
    <dbReference type="NCBI Taxonomy" id="43654"/>
    <lineage>
        <taxon>Bacteria</taxon>
        <taxon>Pseudomonadati</taxon>
        <taxon>Pseudomonadota</taxon>
        <taxon>Gammaproteobacteria</taxon>
        <taxon>Alteromonadales</taxon>
        <taxon>Pseudoalteromonadaceae</taxon>
        <taxon>Pseudoalteromonas</taxon>
    </lineage>
</organism>
<reference evidence="1 2" key="1">
    <citation type="submission" date="2018-01" db="EMBL/GenBank/DDBJ databases">
        <authorList>
            <person name="Paulsen S."/>
            <person name="Gram L.K."/>
        </authorList>
    </citation>
    <scope>NUCLEOTIDE SEQUENCE [LARGE SCALE GENOMIC DNA]</scope>
    <source>
        <strain evidence="1 2">S3790</strain>
    </source>
</reference>
<name>A0A5S3VBU9_9GAMM</name>
<accession>A0A5S3VBU9</accession>
<protein>
    <recommendedName>
        <fullName evidence="3">Transglutaminase-like domain-containing protein</fullName>
    </recommendedName>
</protein>
<reference evidence="2" key="2">
    <citation type="submission" date="2019-06" db="EMBL/GenBank/DDBJ databases">
        <title>Co-occurence of chitin degradation, pigmentation and bioactivity in marine Pseudoalteromonas.</title>
        <authorList>
            <person name="Sonnenschein E.C."/>
            <person name="Bech P.K."/>
        </authorList>
    </citation>
    <scope>NUCLEOTIDE SEQUENCE [LARGE SCALE GENOMIC DNA]</scope>
    <source>
        <strain evidence="2">S3790</strain>
    </source>
</reference>
<dbReference type="PROSITE" id="PS51257">
    <property type="entry name" value="PROKAR_LIPOPROTEIN"/>
    <property type="match status" value="1"/>
</dbReference>
<dbReference type="InterPro" id="IPR011990">
    <property type="entry name" value="TPR-like_helical_dom_sf"/>
</dbReference>
<dbReference type="OrthoDB" id="6254323at2"/>
<dbReference type="SUPFAM" id="SSF48452">
    <property type="entry name" value="TPR-like"/>
    <property type="match status" value="1"/>
</dbReference>
<evidence type="ECO:0000313" key="2">
    <source>
        <dbReference type="Proteomes" id="UP000307217"/>
    </source>
</evidence>
<dbReference type="AlphaFoldDB" id="A0A5S3VBU9"/>
<sequence length="384" mass="43158">MKQILFIMGLAFLSGCTATKKIPTVPVDPVLLFNHTLFNSQPTPQVKDIFNLPVTEQNKFFAYHQNALKQGVRQDRVISEYLESKLNSFSYDGATLSATQTLDQDQGNCISLAILTQAYANLIGIETSFREVASIPVYKMSGQTLLISNHFNTKLLAPTEKEEGWISAIRPGTVIDYFPAQDIYFVDTATVDDLTAKFYANHAADALLNKRFNESYSHIIQALKHVKDDPELINIAAILHRRAGDSKTAKQLFAFALTHNLVSTNLLTSYAALAQENSNYTLVTKLENMTNQIAKTPFDIIAIAQKAIHKQHYTTAEKLLSELSIEYSYLPEPYFELAKLYYLKNELVQSKAYLSKALSKAEDQKKLGIYQAKLSTLEQITHKK</sequence>
<evidence type="ECO:0008006" key="3">
    <source>
        <dbReference type="Google" id="ProtNLM"/>
    </source>
</evidence>
<dbReference type="Gene3D" id="1.25.40.10">
    <property type="entry name" value="Tetratricopeptide repeat domain"/>
    <property type="match status" value="1"/>
</dbReference>